<dbReference type="Gene3D" id="2.130.10.10">
    <property type="entry name" value="YVTN repeat-like/Quinoprotein amine dehydrogenase"/>
    <property type="match status" value="1"/>
</dbReference>
<evidence type="ECO:0000256" key="1">
    <source>
        <dbReference type="SAM" id="MobiDB-lite"/>
    </source>
</evidence>
<dbReference type="GO" id="GO:0005737">
    <property type="term" value="C:cytoplasm"/>
    <property type="evidence" value="ECO:0007669"/>
    <property type="project" value="TreeGrafter"/>
</dbReference>
<dbReference type="SMART" id="SM00320">
    <property type="entry name" value="WD40"/>
    <property type="match status" value="3"/>
</dbReference>
<dbReference type="EMBL" id="MU129024">
    <property type="protein sequence ID" value="KAF9510021.1"/>
    <property type="molecule type" value="Genomic_DNA"/>
</dbReference>
<dbReference type="PANTHER" id="PTHR16453:SF9">
    <property type="entry name" value="GATOR COMPLEX PROTEIN MIOS"/>
    <property type="match status" value="1"/>
</dbReference>
<evidence type="ECO:0000259" key="2">
    <source>
        <dbReference type="Pfam" id="PF21719"/>
    </source>
</evidence>
<evidence type="ECO:0000313" key="4">
    <source>
        <dbReference type="Proteomes" id="UP000886523"/>
    </source>
</evidence>
<feature type="compositionally biased region" description="Polar residues" evidence="1">
    <location>
        <begin position="554"/>
        <end position="570"/>
    </location>
</feature>
<dbReference type="InterPro" id="IPR037593">
    <property type="entry name" value="MIOS/Sea4"/>
</dbReference>
<feature type="compositionally biased region" description="Low complexity" evidence="1">
    <location>
        <begin position="600"/>
        <end position="609"/>
    </location>
</feature>
<name>A0A9P6DPH5_9AGAM</name>
<protein>
    <recommendedName>
        <fullName evidence="2">MIOS-like alpha-solenoid domain-containing protein</fullName>
    </recommendedName>
</protein>
<dbReference type="InterPro" id="IPR036322">
    <property type="entry name" value="WD40_repeat_dom_sf"/>
</dbReference>
<dbReference type="PANTHER" id="PTHR16453">
    <property type="entry name" value="WD40 DOMAIN-CONTAINING PROTEIN MIO FAMILY MEMBER"/>
    <property type="match status" value="1"/>
</dbReference>
<sequence length="1162" mass="129550">MDVFLKEGSVFGDPEKWSVDSTIPSTHFTSLNRDTVSQIAQAGPWKAIRLLRESDRIRERVGWIEVEWTLRPIVSQQLSRGLDVALAVFTSGYGGHANTVAEKDRGMGPCGSNKFVVGAGADIKLYEWSPRNDYIKLLTVQSDLSLMKSKCSQCLANIVLIRGDLSVSHGHHTQLSFSPTNPNYLAAGLDKVRGQYSLMIWDVERASQSIATESSFDDTNWSAKLPRLSPRPNNDHGGPLRRYAFADVISSMCFLPSTPYLVAVCAGLRFLRIYDIREPSEPQSSLLFNSQTKAHFGLCYDPFDEFKLASYGDDGGVRVWDRRRIDRPVLAFSDGDAHSDASGARLGKTLTHIAFSPARRGIIGTLEKDAFNIRLWSLMEAEPTAVDREQSTSLGISRRQQYSIFALTLGEVADSHLPLLGHARKGKVFEQPLSSFTFAPNLDGTNGHAYILTVTKEGALDISRPTIAAHHSWSARGELALSTGTAYRSTDDRILPSYMYNTDPWELDIEHSIPPAITQEISDSPGITTHSEVPPEGEDDRKGRLPFPVVRDSMPTSQPHRQSSLSASRHLNQNYARSPSTMRRLPLTPSATANLELGHARSVSAARNASRSKSKGRLAEDEHDTGLLKSSAPEDVRPVTRKGHRELAKVMREDISEVMRARVMAGYGLESMIHNASVATRNPITDVESLPALWKWMDSSRTIMGVESSRLHGFDFTYQGVLSIWEGFPSFPSKNLPAEDKERGTLHSDQQGTHSNLGATGRTSSGRGHRRPSSRNKSAGDSSRLQYEAAIETINGGRAHGVKKDMPSATVQSSKVARRQFALGLLGWDYSDAEFRQAIQRQHGYSPSLLVRWEENANAERAACWAVLLGNHELAIEILLRSRNEALQMLSGTIKMLVEHPSASERNPWLDHLKRLAVRNTNMYIRTMLSHLVGDGWEDILLQETSIPLRERLAIAFLFLPDDELTKYLRGLVESMKRYGDIEALLITGLNPLALDVMFKLLRFWLRASLQLDGSRFDMLRGEIKLAAIHDGEVTPFEWVPRQLEVRCNYCNRIINSSQPTESGPYGINGRVKADFCPSCQRKLPRCVICLMTIGVPDEEARHIELADAISFKIRSMMRWYFVRLADMVGTQGTCWIGSLGMQKGRCIRSAQWRTALVGVLK</sequence>
<dbReference type="Proteomes" id="UP000886523">
    <property type="component" value="Unassembled WGS sequence"/>
</dbReference>
<dbReference type="InterPro" id="IPR049092">
    <property type="entry name" value="MIOS_a-sol"/>
</dbReference>
<dbReference type="AlphaFoldDB" id="A0A9P6DPH5"/>
<feature type="region of interest" description="Disordered" evidence="1">
    <location>
        <begin position="598"/>
        <end position="641"/>
    </location>
</feature>
<dbReference type="InterPro" id="IPR015943">
    <property type="entry name" value="WD40/YVTN_repeat-like_dom_sf"/>
</dbReference>
<dbReference type="SUPFAM" id="SSF50978">
    <property type="entry name" value="WD40 repeat-like"/>
    <property type="match status" value="1"/>
</dbReference>
<feature type="domain" description="MIOS-like alpha-solenoid" evidence="2">
    <location>
        <begin position="809"/>
        <end position="959"/>
    </location>
</feature>
<evidence type="ECO:0000313" key="3">
    <source>
        <dbReference type="EMBL" id="KAF9510021.1"/>
    </source>
</evidence>
<proteinExistence type="predicted"/>
<feature type="compositionally biased region" description="Polar residues" evidence="1">
    <location>
        <begin position="521"/>
        <end position="531"/>
    </location>
</feature>
<keyword evidence="4" id="KW-1185">Reference proteome</keyword>
<reference evidence="3" key="1">
    <citation type="journal article" date="2020" name="Nat. Commun.">
        <title>Large-scale genome sequencing of mycorrhizal fungi provides insights into the early evolution of symbiotic traits.</title>
        <authorList>
            <person name="Miyauchi S."/>
            <person name="Kiss E."/>
            <person name="Kuo A."/>
            <person name="Drula E."/>
            <person name="Kohler A."/>
            <person name="Sanchez-Garcia M."/>
            <person name="Morin E."/>
            <person name="Andreopoulos B."/>
            <person name="Barry K.W."/>
            <person name="Bonito G."/>
            <person name="Buee M."/>
            <person name="Carver A."/>
            <person name="Chen C."/>
            <person name="Cichocki N."/>
            <person name="Clum A."/>
            <person name="Culley D."/>
            <person name="Crous P.W."/>
            <person name="Fauchery L."/>
            <person name="Girlanda M."/>
            <person name="Hayes R.D."/>
            <person name="Keri Z."/>
            <person name="LaButti K."/>
            <person name="Lipzen A."/>
            <person name="Lombard V."/>
            <person name="Magnuson J."/>
            <person name="Maillard F."/>
            <person name="Murat C."/>
            <person name="Nolan M."/>
            <person name="Ohm R.A."/>
            <person name="Pangilinan J."/>
            <person name="Pereira M.F."/>
            <person name="Perotto S."/>
            <person name="Peter M."/>
            <person name="Pfister S."/>
            <person name="Riley R."/>
            <person name="Sitrit Y."/>
            <person name="Stielow J.B."/>
            <person name="Szollosi G."/>
            <person name="Zifcakova L."/>
            <person name="Stursova M."/>
            <person name="Spatafora J.W."/>
            <person name="Tedersoo L."/>
            <person name="Vaario L.M."/>
            <person name="Yamada A."/>
            <person name="Yan M."/>
            <person name="Wang P."/>
            <person name="Xu J."/>
            <person name="Bruns T."/>
            <person name="Baldrian P."/>
            <person name="Vilgalys R."/>
            <person name="Dunand C."/>
            <person name="Henrissat B."/>
            <person name="Grigoriev I.V."/>
            <person name="Hibbett D."/>
            <person name="Nagy L.G."/>
            <person name="Martin F.M."/>
        </authorList>
    </citation>
    <scope>NUCLEOTIDE SEQUENCE</scope>
    <source>
        <strain evidence="3">UP504</strain>
    </source>
</reference>
<dbReference type="Pfam" id="PF21719">
    <property type="entry name" value="MIOS_a-sol"/>
    <property type="match status" value="1"/>
</dbReference>
<dbReference type="InterPro" id="IPR001680">
    <property type="entry name" value="WD40_rpt"/>
</dbReference>
<feature type="region of interest" description="Disordered" evidence="1">
    <location>
        <begin position="521"/>
        <end position="570"/>
    </location>
</feature>
<dbReference type="OrthoDB" id="341486at2759"/>
<accession>A0A9P6DPH5</accession>
<gene>
    <name evidence="3" type="ORF">BS47DRAFT_1364822</name>
</gene>
<dbReference type="Pfam" id="PF21720">
    <property type="entry name" value="MIOS_WD40"/>
    <property type="match status" value="1"/>
</dbReference>
<feature type="compositionally biased region" description="Basic and acidic residues" evidence="1">
    <location>
        <begin position="617"/>
        <end position="638"/>
    </location>
</feature>
<feature type="compositionally biased region" description="Polar residues" evidence="1">
    <location>
        <begin position="747"/>
        <end position="757"/>
    </location>
</feature>
<comment type="caution">
    <text evidence="3">The sequence shown here is derived from an EMBL/GenBank/DDBJ whole genome shotgun (WGS) entry which is preliminary data.</text>
</comment>
<dbReference type="GO" id="GO:1904263">
    <property type="term" value="P:positive regulation of TORC1 signaling"/>
    <property type="evidence" value="ECO:0007669"/>
    <property type="project" value="TreeGrafter"/>
</dbReference>
<feature type="compositionally biased region" description="Basic and acidic residues" evidence="1">
    <location>
        <begin position="737"/>
        <end position="746"/>
    </location>
</feature>
<organism evidence="3 4">
    <name type="scientific">Hydnum rufescens UP504</name>
    <dbReference type="NCBI Taxonomy" id="1448309"/>
    <lineage>
        <taxon>Eukaryota</taxon>
        <taxon>Fungi</taxon>
        <taxon>Dikarya</taxon>
        <taxon>Basidiomycota</taxon>
        <taxon>Agaricomycotina</taxon>
        <taxon>Agaricomycetes</taxon>
        <taxon>Cantharellales</taxon>
        <taxon>Hydnaceae</taxon>
        <taxon>Hydnum</taxon>
    </lineage>
</organism>
<feature type="region of interest" description="Disordered" evidence="1">
    <location>
        <begin position="735"/>
        <end position="784"/>
    </location>
</feature>